<name>A0A0H3PYD7_ECO5C</name>
<gene>
    <name evidence="1" type="ORF">ECH7EC869_3566</name>
</gene>
<organism evidence="1 2">
    <name type="scientific">Escherichia coli O157:H7 (strain EC869)</name>
    <dbReference type="NCBI Taxonomy" id="478008"/>
    <lineage>
        <taxon>Bacteria</taxon>
        <taxon>Pseudomonadati</taxon>
        <taxon>Pseudomonadota</taxon>
        <taxon>Gammaproteobacteria</taxon>
        <taxon>Enterobacterales</taxon>
        <taxon>Enterobacteriaceae</taxon>
        <taxon>Escherichia</taxon>
    </lineage>
</organism>
<proteinExistence type="predicted"/>
<accession>A0A0H3PYD7</accession>
<dbReference type="EMBL" id="ABHU01000006">
    <property type="protein sequence ID" value="EDU91554.1"/>
    <property type="molecule type" value="Genomic_DNA"/>
</dbReference>
<comment type="caution">
    <text evidence="1">The sequence shown here is derived from an EMBL/GenBank/DDBJ whole genome shotgun (WGS) entry which is preliminary data.</text>
</comment>
<dbReference type="Proteomes" id="UP000004641">
    <property type="component" value="Unassembled WGS sequence"/>
</dbReference>
<evidence type="ECO:0000313" key="2">
    <source>
        <dbReference type="Proteomes" id="UP000004641"/>
    </source>
</evidence>
<protein>
    <submittedName>
        <fullName evidence="1">Uncharacterized protein</fullName>
    </submittedName>
</protein>
<dbReference type="AlphaFoldDB" id="A0A0H3PYD7"/>
<sequence>MDDPDLHENIRICYPYGNYEYDNIIYVEKKINTLGAVVTYAQTARDDTE</sequence>
<dbReference type="BioCyc" id="ECOL478008-HMP:G76-485089-MONOMER"/>
<evidence type="ECO:0000313" key="1">
    <source>
        <dbReference type="EMBL" id="EDU91554.1"/>
    </source>
</evidence>
<reference evidence="1 2" key="1">
    <citation type="journal article" date="2011" name="Appl. Environ. Microbiol.">
        <title>Genome signatures of Escherichia coli O157:H7 isolates from the bovine host reservoir.</title>
        <authorList>
            <person name="Eppinger M."/>
            <person name="Mammel M.K."/>
            <person name="Leclerc J.E."/>
            <person name="Ravel J."/>
            <person name="Cebula T.A."/>
        </authorList>
    </citation>
    <scope>NUCLEOTIDE SEQUENCE [LARGE SCALE GENOMIC DNA]</scope>
    <source>
        <strain evidence="1 2">EC869</strain>
    </source>
</reference>